<gene>
    <name evidence="2" type="ORF">PDPUS_1_01711</name>
</gene>
<dbReference type="InterPro" id="IPR050706">
    <property type="entry name" value="Cyclic-di-GMP_PDE-like"/>
</dbReference>
<protein>
    <submittedName>
        <fullName evidence="2">Cyclic di-GMP phosphodiesterase YahA</fullName>
    </submittedName>
</protein>
<evidence type="ECO:0000313" key="3">
    <source>
        <dbReference type="Proteomes" id="UP000218676"/>
    </source>
</evidence>
<accession>A0AAD1CGA0</accession>
<dbReference type="SUPFAM" id="SSF141868">
    <property type="entry name" value="EAL domain-like"/>
    <property type="match status" value="1"/>
</dbReference>
<dbReference type="EMBL" id="AP018045">
    <property type="protein sequence ID" value="BAX53085.1"/>
    <property type="molecule type" value="Genomic_DNA"/>
</dbReference>
<proteinExistence type="predicted"/>
<evidence type="ECO:0000259" key="1">
    <source>
        <dbReference type="PROSITE" id="PS50883"/>
    </source>
</evidence>
<dbReference type="Proteomes" id="UP000218676">
    <property type="component" value="Chromosome 1"/>
</dbReference>
<name>A0AAD1CGA0_PHODP</name>
<reference evidence="3" key="1">
    <citation type="submission" date="2017-05" db="EMBL/GenBank/DDBJ databases">
        <title>Whole genome sequence of fish pathogenic bacteria, Photobacterium damselae subsp. piscicida, strain 91-197, isolated from hybrid striped bass (Morone sp.) in USA.</title>
        <authorList>
            <person name="Teru Y."/>
            <person name="Hikima J."/>
            <person name="Kono T."/>
            <person name="Sakai M."/>
            <person name="Takano T."/>
            <person name="Hawke J.P."/>
            <person name="Takeyama H."/>
            <person name="Aoki T."/>
        </authorList>
    </citation>
    <scope>NUCLEOTIDE SEQUENCE [LARGE SCALE GENOMIC DNA]</scope>
    <source>
        <strain evidence="3">91-197</strain>
    </source>
</reference>
<evidence type="ECO:0000313" key="2">
    <source>
        <dbReference type="EMBL" id="BAX53085.1"/>
    </source>
</evidence>
<dbReference type="Gene3D" id="3.20.20.450">
    <property type="entry name" value="EAL domain"/>
    <property type="match status" value="1"/>
</dbReference>
<dbReference type="GO" id="GO:0071111">
    <property type="term" value="F:cyclic-guanylate-specific phosphodiesterase activity"/>
    <property type="evidence" value="ECO:0007669"/>
    <property type="project" value="InterPro"/>
</dbReference>
<dbReference type="PANTHER" id="PTHR33121:SF70">
    <property type="entry name" value="SIGNALING PROTEIN YKOW"/>
    <property type="match status" value="1"/>
</dbReference>
<sequence>MDLLRSYGVKWALDDFGTGYSGLATLQQLSFDILKIDRTFINLSSNDAISLSILDNIAQMGHKLHCSLVAEGVETKEQAQYAKKLG</sequence>
<dbReference type="InterPro" id="IPR035919">
    <property type="entry name" value="EAL_sf"/>
</dbReference>
<dbReference type="InterPro" id="IPR001633">
    <property type="entry name" value="EAL_dom"/>
</dbReference>
<dbReference type="Pfam" id="PF00563">
    <property type="entry name" value="EAL"/>
    <property type="match status" value="1"/>
</dbReference>
<dbReference type="AlphaFoldDB" id="A0AAD1CGA0"/>
<dbReference type="PANTHER" id="PTHR33121">
    <property type="entry name" value="CYCLIC DI-GMP PHOSPHODIESTERASE PDEF"/>
    <property type="match status" value="1"/>
</dbReference>
<organism evidence="2 3">
    <name type="scientific">Photobacterium damsela subsp. piscicida</name>
    <name type="common">Pasteurella piscicida</name>
    <dbReference type="NCBI Taxonomy" id="38294"/>
    <lineage>
        <taxon>Bacteria</taxon>
        <taxon>Pseudomonadati</taxon>
        <taxon>Pseudomonadota</taxon>
        <taxon>Gammaproteobacteria</taxon>
        <taxon>Vibrionales</taxon>
        <taxon>Vibrionaceae</taxon>
        <taxon>Photobacterium</taxon>
    </lineage>
</organism>
<dbReference type="CDD" id="cd01948">
    <property type="entry name" value="EAL"/>
    <property type="match status" value="1"/>
</dbReference>
<dbReference type="PROSITE" id="PS50883">
    <property type="entry name" value="EAL"/>
    <property type="match status" value="1"/>
</dbReference>
<feature type="domain" description="EAL" evidence="1">
    <location>
        <begin position="1"/>
        <end position="86"/>
    </location>
</feature>